<evidence type="ECO:0000256" key="3">
    <source>
        <dbReference type="SAM" id="Phobius"/>
    </source>
</evidence>
<dbReference type="Proteomes" id="UP001163823">
    <property type="component" value="Chromosome 3"/>
</dbReference>
<sequence length="129" mass="14512">MNRPQDILTNLSSKSNQMATTLNMSGFANKDSLLGTDEKSDNVMNRTIGLDNHGLVSLQLQIIKVNKELDLHTRLLDNIDQQVDSTNSNLQKVQKKLAMLNKRIKSGCSCLILQPYAFLAYLIVFFFGH</sequence>
<proteinExistence type="predicted"/>
<keyword evidence="1" id="KW-0813">Transport</keyword>
<evidence type="ECO:0000256" key="2">
    <source>
        <dbReference type="SAM" id="Coils"/>
    </source>
</evidence>
<evidence type="ECO:0000313" key="6">
    <source>
        <dbReference type="Proteomes" id="UP001163823"/>
    </source>
</evidence>
<feature type="transmembrane region" description="Helical" evidence="3">
    <location>
        <begin position="104"/>
        <end position="127"/>
    </location>
</feature>
<keyword evidence="3" id="KW-1133">Transmembrane helix</keyword>
<protein>
    <submittedName>
        <fullName evidence="5">Syntaxin-51-like</fullName>
    </submittedName>
</protein>
<feature type="domain" description="T-SNARE coiled-coil homology" evidence="4">
    <location>
        <begin position="63"/>
        <end position="100"/>
    </location>
</feature>
<dbReference type="SUPFAM" id="SSF58038">
    <property type="entry name" value="SNARE fusion complex"/>
    <property type="match status" value="1"/>
</dbReference>
<evidence type="ECO:0000256" key="1">
    <source>
        <dbReference type="ARBA" id="ARBA00022927"/>
    </source>
</evidence>
<dbReference type="GO" id="GO:0015031">
    <property type="term" value="P:protein transport"/>
    <property type="evidence" value="ECO:0007669"/>
    <property type="project" value="UniProtKB-KW"/>
</dbReference>
<accession>A0AAD7VI07</accession>
<feature type="coiled-coil region" evidence="2">
    <location>
        <begin position="76"/>
        <end position="103"/>
    </location>
</feature>
<dbReference type="EMBL" id="JARAOO010000003">
    <property type="protein sequence ID" value="KAJ7976522.1"/>
    <property type="molecule type" value="Genomic_DNA"/>
</dbReference>
<organism evidence="5 6">
    <name type="scientific">Quillaja saponaria</name>
    <name type="common">Soap bark tree</name>
    <dbReference type="NCBI Taxonomy" id="32244"/>
    <lineage>
        <taxon>Eukaryota</taxon>
        <taxon>Viridiplantae</taxon>
        <taxon>Streptophyta</taxon>
        <taxon>Embryophyta</taxon>
        <taxon>Tracheophyta</taxon>
        <taxon>Spermatophyta</taxon>
        <taxon>Magnoliopsida</taxon>
        <taxon>eudicotyledons</taxon>
        <taxon>Gunneridae</taxon>
        <taxon>Pentapetalae</taxon>
        <taxon>rosids</taxon>
        <taxon>fabids</taxon>
        <taxon>Fabales</taxon>
        <taxon>Quillajaceae</taxon>
        <taxon>Quillaja</taxon>
    </lineage>
</organism>
<keyword evidence="1" id="KW-0653">Protein transport</keyword>
<reference evidence="5" key="1">
    <citation type="journal article" date="2023" name="Science">
        <title>Elucidation of the pathway for biosynthesis of saponin adjuvants from the soapbark tree.</title>
        <authorList>
            <person name="Reed J."/>
            <person name="Orme A."/>
            <person name="El-Demerdash A."/>
            <person name="Owen C."/>
            <person name="Martin L.B.B."/>
            <person name="Misra R.C."/>
            <person name="Kikuchi S."/>
            <person name="Rejzek M."/>
            <person name="Martin A.C."/>
            <person name="Harkess A."/>
            <person name="Leebens-Mack J."/>
            <person name="Louveau T."/>
            <person name="Stephenson M.J."/>
            <person name="Osbourn A."/>
        </authorList>
    </citation>
    <scope>NUCLEOTIDE SEQUENCE</scope>
    <source>
        <strain evidence="5">S10</strain>
    </source>
</reference>
<evidence type="ECO:0000313" key="5">
    <source>
        <dbReference type="EMBL" id="KAJ7976522.1"/>
    </source>
</evidence>
<dbReference type="PROSITE" id="PS50192">
    <property type="entry name" value="T_SNARE"/>
    <property type="match status" value="1"/>
</dbReference>
<keyword evidence="3" id="KW-0812">Transmembrane</keyword>
<name>A0AAD7VI07_QUISA</name>
<keyword evidence="6" id="KW-1185">Reference proteome</keyword>
<gene>
    <name evidence="5" type="ORF">O6P43_006295</name>
</gene>
<comment type="caution">
    <text evidence="5">The sequence shown here is derived from an EMBL/GenBank/DDBJ whole genome shotgun (WGS) entry which is preliminary data.</text>
</comment>
<dbReference type="InterPro" id="IPR000727">
    <property type="entry name" value="T_SNARE_dom"/>
</dbReference>
<dbReference type="Pfam" id="PF05739">
    <property type="entry name" value="SNARE"/>
    <property type="match status" value="1"/>
</dbReference>
<keyword evidence="2" id="KW-0175">Coiled coil</keyword>
<keyword evidence="3" id="KW-0472">Membrane</keyword>
<dbReference type="Gene3D" id="1.20.5.110">
    <property type="match status" value="1"/>
</dbReference>
<evidence type="ECO:0000259" key="4">
    <source>
        <dbReference type="PROSITE" id="PS50192"/>
    </source>
</evidence>
<dbReference type="CDD" id="cd15841">
    <property type="entry name" value="SNARE_Qc"/>
    <property type="match status" value="1"/>
</dbReference>
<dbReference type="AlphaFoldDB" id="A0AAD7VI07"/>
<dbReference type="KEGG" id="qsa:O6P43_006295"/>